<dbReference type="AlphaFoldDB" id="A0A1I7DDT8"/>
<dbReference type="RefSeq" id="WP_091696568.1">
    <property type="nucleotide sequence ID" value="NZ_FPBF01000006.1"/>
</dbReference>
<gene>
    <name evidence="2" type="ORF">SAMN04489724_3942</name>
</gene>
<keyword evidence="3" id="KW-1185">Reference proteome</keyword>
<dbReference type="Pfam" id="PF22294">
    <property type="entry name" value="DUF6966"/>
    <property type="match status" value="1"/>
</dbReference>
<reference evidence="3" key="1">
    <citation type="submission" date="2016-10" db="EMBL/GenBank/DDBJ databases">
        <authorList>
            <person name="Varghese N."/>
            <person name="Submissions S."/>
        </authorList>
    </citation>
    <scope>NUCLEOTIDE SEQUENCE [LARGE SCALE GENOMIC DNA]</scope>
    <source>
        <strain evidence="3">DSM 23445</strain>
    </source>
</reference>
<dbReference type="Proteomes" id="UP000199673">
    <property type="component" value="Unassembled WGS sequence"/>
</dbReference>
<protein>
    <recommendedName>
        <fullName evidence="1">DUF6966 domain-containing protein</fullName>
    </recommendedName>
</protein>
<organism evidence="2 3">
    <name type="scientific">Algoriphagus locisalis</name>
    <dbReference type="NCBI Taxonomy" id="305507"/>
    <lineage>
        <taxon>Bacteria</taxon>
        <taxon>Pseudomonadati</taxon>
        <taxon>Bacteroidota</taxon>
        <taxon>Cytophagia</taxon>
        <taxon>Cytophagales</taxon>
        <taxon>Cyclobacteriaceae</taxon>
        <taxon>Algoriphagus</taxon>
    </lineage>
</organism>
<dbReference type="STRING" id="305507.SAMN04489724_3942"/>
<evidence type="ECO:0000313" key="2">
    <source>
        <dbReference type="EMBL" id="SFU09903.1"/>
    </source>
</evidence>
<evidence type="ECO:0000313" key="3">
    <source>
        <dbReference type="Proteomes" id="UP000199673"/>
    </source>
</evidence>
<dbReference type="EMBL" id="FPBF01000006">
    <property type="protein sequence ID" value="SFU09903.1"/>
    <property type="molecule type" value="Genomic_DNA"/>
</dbReference>
<dbReference type="InterPro" id="IPR054239">
    <property type="entry name" value="DUF6966"/>
</dbReference>
<feature type="domain" description="DUF6966" evidence="1">
    <location>
        <begin position="20"/>
        <end position="65"/>
    </location>
</feature>
<sequence>MTEISEIERILDKLITLLHEDNQKNWAEWFLEAKNLLGEDIESSVSKILRAYGGMDSFNDTYLTKITRNNENFSILRTQLWELAMEVKRG</sequence>
<proteinExistence type="predicted"/>
<dbReference type="OrthoDB" id="1449298at2"/>
<evidence type="ECO:0000259" key="1">
    <source>
        <dbReference type="Pfam" id="PF22294"/>
    </source>
</evidence>
<name>A0A1I7DDT8_9BACT</name>
<accession>A0A1I7DDT8</accession>